<dbReference type="Proteomes" id="UP000199021">
    <property type="component" value="Unassembled WGS sequence"/>
</dbReference>
<dbReference type="AlphaFoldDB" id="A0A1H8Z7A5"/>
<feature type="domain" description="Macroglobulin" evidence="1">
    <location>
        <begin position="80"/>
        <end position="163"/>
    </location>
</feature>
<evidence type="ECO:0000313" key="3">
    <source>
        <dbReference type="Proteomes" id="UP000199021"/>
    </source>
</evidence>
<dbReference type="Pfam" id="PF01835">
    <property type="entry name" value="MG2"/>
    <property type="match status" value="1"/>
</dbReference>
<dbReference type="OrthoDB" id="679547at2"/>
<dbReference type="InParanoid" id="A0A1H8Z7A5"/>
<keyword evidence="3" id="KW-1185">Reference proteome</keyword>
<reference evidence="3" key="1">
    <citation type="submission" date="2016-10" db="EMBL/GenBank/DDBJ databases">
        <authorList>
            <person name="Varghese N."/>
            <person name="Submissions S."/>
        </authorList>
    </citation>
    <scope>NUCLEOTIDE SEQUENCE [LARGE SCALE GENOMIC DNA]</scope>
    <source>
        <strain evidence="3">DSM 24740</strain>
    </source>
</reference>
<dbReference type="InterPro" id="IPR002890">
    <property type="entry name" value="MG2"/>
</dbReference>
<evidence type="ECO:0000313" key="2">
    <source>
        <dbReference type="EMBL" id="SEP60117.1"/>
    </source>
</evidence>
<gene>
    <name evidence="2" type="ORF">SAMN05444359_101200</name>
</gene>
<sequence>MFSVFSSPEAAMRQIFPEEQKEKRRWRRDFRGLHYYSHLFTSMKFFLALFLAVFTTLSPLCGQSFADSLSTFLNSFRTEKVYVGHDKPYYAPGETIWCSVRLVDGTTHQVYDATPLVYVDWIDPEGKVEKTFTLQLKDGFAPLDISTPTTAKTGTYRLRAYSQYQRNFDEAYLFQKEIRLLDFVDAPDSIPTAESFTVKFYPEGGHLVKEMESTVAFKARNNRGENISLRGMLIDASGKKLSDVLTLNEGIGIFKLRPEAGKTYFLRTEYEGVKEDFQLPAALESGFLLHASARSSETISVTLRADDKNTLIGTTLIAQVRGKIVLQVALEDESVQLLSIPRKEVPSGIIHFTLFDAQQRPVCERLVFNKNPNERVTLGIEKDKEEYKPREEVVLNLSTLLEGQAVLASASITVFDDALNSEEANELTVENYLLLQSDLPGRINNIQQYFAEDNTRTNTLIDLLMLTHGWRKFTWQDALAGQLPDLLFPPEEHLTIAGKITRQEREEGVKADVQLQVLSLDDLTSLEVSTEEDGIFVFKGFDFADTTNVMLQASTHNERVMNKREEGETGRTGSRFVDVRVITPDSLPFNDAIGYQSAIHRPQTLKAYAYEMATSLRENAVDGSEWSVDLETITVTTGRNKAEIREQKIKDRMKEKGVFYFGGTQKFMADDPQFDGYRDASIYELIKTVVPRIHLVPDGGRPRLLYGSITAGVEPLIVVDGSVVPLSVVNNLNPNDVAVIEVLEGLLAQHYSNDDAVVLSLVTKRDGEIEIANPGMLNIVHPGYYQARAFYAPDYYELTDASRPDKRSTLYWNPNVKTADGRARCSFFTGDRTGNYLIRVEGISVDGIPFVGKRLMRVE</sequence>
<evidence type="ECO:0000259" key="1">
    <source>
        <dbReference type="Pfam" id="PF01835"/>
    </source>
</evidence>
<protein>
    <submittedName>
        <fullName evidence="2">MG2 domain-containing protein</fullName>
    </submittedName>
</protein>
<dbReference type="Gene3D" id="2.60.40.1930">
    <property type="match status" value="1"/>
</dbReference>
<accession>A0A1H8Z7A5</accession>
<dbReference type="GO" id="GO:0004866">
    <property type="term" value="F:endopeptidase inhibitor activity"/>
    <property type="evidence" value="ECO:0007669"/>
    <property type="project" value="InterPro"/>
</dbReference>
<proteinExistence type="predicted"/>
<dbReference type="EMBL" id="FOFB01000001">
    <property type="protein sequence ID" value="SEP60117.1"/>
    <property type="molecule type" value="Genomic_DNA"/>
</dbReference>
<name>A0A1H8Z7A5_9BACT</name>
<organism evidence="2 3">
    <name type="scientific">Neolewinella agarilytica</name>
    <dbReference type="NCBI Taxonomy" id="478744"/>
    <lineage>
        <taxon>Bacteria</taxon>
        <taxon>Pseudomonadati</taxon>
        <taxon>Bacteroidota</taxon>
        <taxon>Saprospiria</taxon>
        <taxon>Saprospirales</taxon>
        <taxon>Lewinellaceae</taxon>
        <taxon>Neolewinella</taxon>
    </lineage>
</organism>
<dbReference type="STRING" id="478744.SAMN05444359_101200"/>